<accession>A0A1W6ZR48</accession>
<evidence type="ECO:0000313" key="5">
    <source>
        <dbReference type="Proteomes" id="UP000194137"/>
    </source>
</evidence>
<dbReference type="Pfam" id="PF01717">
    <property type="entry name" value="Meth_synt_2"/>
    <property type="match status" value="1"/>
</dbReference>
<dbReference type="EMBL" id="CP021112">
    <property type="protein sequence ID" value="ARP99841.1"/>
    <property type="molecule type" value="Genomic_DNA"/>
</dbReference>
<dbReference type="GO" id="GO:0008270">
    <property type="term" value="F:zinc ion binding"/>
    <property type="evidence" value="ECO:0007669"/>
    <property type="project" value="InterPro"/>
</dbReference>
<dbReference type="GO" id="GO:0003871">
    <property type="term" value="F:5-methyltetrahydropteroyltriglutamate-homocysteine S-methyltransferase activity"/>
    <property type="evidence" value="ECO:0007669"/>
    <property type="project" value="InterPro"/>
</dbReference>
<proteinExistence type="predicted"/>
<evidence type="ECO:0000256" key="3">
    <source>
        <dbReference type="ARBA" id="ARBA00022833"/>
    </source>
</evidence>
<evidence type="ECO:0000256" key="2">
    <source>
        <dbReference type="ARBA" id="ARBA00022723"/>
    </source>
</evidence>
<sequence length="393" mass="43341">MFKASADVMLPTSIIGSLPRPSWYTASLGSTPFLEAMVNSRYREQYEDAVSCFLRAQEVAGLDIVTDGDAHYDEQVGGMSWQSYPLTHMSGFSQTASPAIYNVGAVAYPRGHILHDFLEARVFPRIVGPVGRGNLQYKAMWKVAQRMTAKPVKVGTILPELLAASCEDDYYKDPIERTWALSDAVNEELNDLADAGCPVLQMEEPQIHMVPVRGKAFGKLDVGDLVKVFNNTVKGLRSKTEVWCHTCWGNPSQQRIFKEPQSYQPTLEALNQVEADALTFETCSSGPGDLKAIGEIIKDKKIVIGVIDHHTLQIERPDEVAALIREALKHIPAERLIISSDCGMGREGMGRRHAAYKMVSMVLGTNIVRAELGLPQAECLAADERYSLTVAKS</sequence>
<name>A0A1W6ZR48_9HYPH</name>
<organism evidence="4 5">
    <name type="scientific">Pseudorhodoplanes sinuspersici</name>
    <dbReference type="NCBI Taxonomy" id="1235591"/>
    <lineage>
        <taxon>Bacteria</taxon>
        <taxon>Pseudomonadati</taxon>
        <taxon>Pseudomonadota</taxon>
        <taxon>Alphaproteobacteria</taxon>
        <taxon>Hyphomicrobiales</taxon>
        <taxon>Pseudorhodoplanes</taxon>
    </lineage>
</organism>
<dbReference type="RefSeq" id="WP_086088245.1">
    <property type="nucleotide sequence ID" value="NZ_CP021112.1"/>
</dbReference>
<protein>
    <submittedName>
        <fullName evidence="4">Uncharacterized protein</fullName>
    </submittedName>
</protein>
<dbReference type="Proteomes" id="UP000194137">
    <property type="component" value="Chromosome"/>
</dbReference>
<dbReference type="OrthoDB" id="244285at2"/>
<dbReference type="PANTHER" id="PTHR30519">
    <property type="entry name" value="5-METHYLTETRAHYDROPTEROYLTRIGLUTAMATE--HOMOCYSTEINE METHYLTRANSFERASE"/>
    <property type="match status" value="1"/>
</dbReference>
<evidence type="ECO:0000256" key="1">
    <source>
        <dbReference type="ARBA" id="ARBA00001947"/>
    </source>
</evidence>
<reference evidence="4 5" key="1">
    <citation type="submission" date="2017-05" db="EMBL/GenBank/DDBJ databases">
        <title>Full genome sequence of Pseudorhodoplanes sinuspersici.</title>
        <authorList>
            <person name="Dastgheib S.M.M."/>
            <person name="Shavandi M."/>
            <person name="Tirandaz H."/>
        </authorList>
    </citation>
    <scope>NUCLEOTIDE SEQUENCE [LARGE SCALE GENOMIC DNA]</scope>
    <source>
        <strain evidence="4 5">RIPI110</strain>
    </source>
</reference>
<dbReference type="InterPro" id="IPR038071">
    <property type="entry name" value="UROD/MetE-like_sf"/>
</dbReference>
<dbReference type="AlphaFoldDB" id="A0A1W6ZR48"/>
<dbReference type="Gene3D" id="3.20.20.210">
    <property type="match status" value="1"/>
</dbReference>
<evidence type="ECO:0000313" key="4">
    <source>
        <dbReference type="EMBL" id="ARP99841.1"/>
    </source>
</evidence>
<comment type="cofactor">
    <cofactor evidence="1">
        <name>Zn(2+)</name>
        <dbReference type="ChEBI" id="CHEBI:29105"/>
    </cofactor>
</comment>
<keyword evidence="5" id="KW-1185">Reference proteome</keyword>
<dbReference type="GO" id="GO:0009086">
    <property type="term" value="P:methionine biosynthetic process"/>
    <property type="evidence" value="ECO:0007669"/>
    <property type="project" value="InterPro"/>
</dbReference>
<dbReference type="CDD" id="cd03311">
    <property type="entry name" value="CIMS_C_terminal_like"/>
    <property type="match status" value="1"/>
</dbReference>
<keyword evidence="2" id="KW-0479">Metal-binding</keyword>
<dbReference type="STRING" id="1235591.CAK95_12680"/>
<gene>
    <name evidence="4" type="ORF">CAK95_12680</name>
</gene>
<keyword evidence="3" id="KW-0862">Zinc</keyword>
<dbReference type="SUPFAM" id="SSF51726">
    <property type="entry name" value="UROD/MetE-like"/>
    <property type="match status" value="1"/>
</dbReference>
<dbReference type="KEGG" id="psin:CAK95_12680"/>
<dbReference type="InterPro" id="IPR002629">
    <property type="entry name" value="Met_Synth_C/arc"/>
</dbReference>